<dbReference type="Proteomes" id="UP000008021">
    <property type="component" value="Chromosome 2"/>
</dbReference>
<protein>
    <submittedName>
        <fullName evidence="2">Uncharacterized protein</fullName>
    </submittedName>
</protein>
<dbReference type="EnsemblPlants" id="OMERI02G19760.1">
    <property type="protein sequence ID" value="OMERI02G19760.1"/>
    <property type="gene ID" value="OMERI02G19760"/>
</dbReference>
<name>A0A0E0CLR4_9ORYZ</name>
<organism evidence="2">
    <name type="scientific">Oryza meridionalis</name>
    <dbReference type="NCBI Taxonomy" id="40149"/>
    <lineage>
        <taxon>Eukaryota</taxon>
        <taxon>Viridiplantae</taxon>
        <taxon>Streptophyta</taxon>
        <taxon>Embryophyta</taxon>
        <taxon>Tracheophyta</taxon>
        <taxon>Spermatophyta</taxon>
        <taxon>Magnoliopsida</taxon>
        <taxon>Liliopsida</taxon>
        <taxon>Poales</taxon>
        <taxon>Poaceae</taxon>
        <taxon>BOP clade</taxon>
        <taxon>Oryzoideae</taxon>
        <taxon>Oryzeae</taxon>
        <taxon>Oryzinae</taxon>
        <taxon>Oryza</taxon>
    </lineage>
</organism>
<evidence type="ECO:0000313" key="2">
    <source>
        <dbReference type="EnsemblPlants" id="OMERI02G19760.1"/>
    </source>
</evidence>
<feature type="region of interest" description="Disordered" evidence="1">
    <location>
        <begin position="1"/>
        <end position="22"/>
    </location>
</feature>
<reference evidence="2" key="2">
    <citation type="submission" date="2018-05" db="EMBL/GenBank/DDBJ databases">
        <title>OmerRS3 (Oryza meridionalis Reference Sequence Version 3).</title>
        <authorList>
            <person name="Zhang J."/>
            <person name="Kudrna D."/>
            <person name="Lee S."/>
            <person name="Talag J."/>
            <person name="Welchert J."/>
            <person name="Wing R.A."/>
        </authorList>
    </citation>
    <scope>NUCLEOTIDE SEQUENCE [LARGE SCALE GENOMIC DNA]</scope>
    <source>
        <strain evidence="2">cv. OR44</strain>
    </source>
</reference>
<sequence length="82" mass="9441">MWRREGRCPRNKRSGSNKTQRAQISLRASWLGNLERKKCENLQRQGGDNPPNNQPCSGQVGLLEFDRRKARCEIVAMKCKVV</sequence>
<reference evidence="2" key="1">
    <citation type="submission" date="2015-04" db="UniProtKB">
        <authorList>
            <consortium name="EnsemblPlants"/>
        </authorList>
    </citation>
    <scope>IDENTIFICATION</scope>
</reference>
<dbReference type="AlphaFoldDB" id="A0A0E0CLR4"/>
<keyword evidence="3" id="KW-1185">Reference proteome</keyword>
<proteinExistence type="predicted"/>
<evidence type="ECO:0000256" key="1">
    <source>
        <dbReference type="SAM" id="MobiDB-lite"/>
    </source>
</evidence>
<accession>A0A0E0CLR4</accession>
<evidence type="ECO:0000313" key="3">
    <source>
        <dbReference type="Proteomes" id="UP000008021"/>
    </source>
</evidence>
<dbReference type="HOGENOM" id="CLU_2562214_0_0_1"/>
<dbReference type="Gramene" id="OMERI02G19760.1">
    <property type="protein sequence ID" value="OMERI02G19760.1"/>
    <property type="gene ID" value="OMERI02G19760"/>
</dbReference>